<evidence type="ECO:0000256" key="1">
    <source>
        <dbReference type="SAM" id="Phobius"/>
    </source>
</evidence>
<organism evidence="3 4">
    <name type="scientific">Pseudolactococcus piscium MKFS47</name>
    <dbReference type="NCBI Taxonomy" id="297352"/>
    <lineage>
        <taxon>Bacteria</taxon>
        <taxon>Bacillati</taxon>
        <taxon>Bacillota</taxon>
        <taxon>Bacilli</taxon>
        <taxon>Lactobacillales</taxon>
        <taxon>Streptococcaceae</taxon>
        <taxon>Pseudolactococcus</taxon>
    </lineage>
</organism>
<sequence length="140" mass="15552">MKRKRLTKTKQIWIGVLLVILAVLIGILFFYTQAMRPFTQAKADAISLAKDKASIKKATYFDMVTTQSTTYSVIGLNRQDKKLGVLIPEKGGEITVVTMSDNKSKLNEKTAKLGLNDGNVVWVAADGSYYDFKTGDQVKK</sequence>
<evidence type="ECO:0000259" key="2">
    <source>
        <dbReference type="Pfam" id="PF17881"/>
    </source>
</evidence>
<proteinExistence type="predicted"/>
<evidence type="ECO:0000313" key="3">
    <source>
        <dbReference type="EMBL" id="CEN27851.1"/>
    </source>
</evidence>
<dbReference type="RefSeq" id="WP_047915073.1">
    <property type="nucleotide sequence ID" value="NZ_LN774769.1"/>
</dbReference>
<dbReference type="AlphaFoldDB" id="A0A0D6DVT2"/>
<feature type="transmembrane region" description="Helical" evidence="1">
    <location>
        <begin position="12"/>
        <end position="31"/>
    </location>
</feature>
<dbReference type="Gene3D" id="3.10.450.40">
    <property type="match status" value="1"/>
</dbReference>
<dbReference type="InterPro" id="IPR046350">
    <property type="entry name" value="Cystatin_sf"/>
</dbReference>
<feature type="domain" description="Cell wall elongation regulator TseB-like" evidence="2">
    <location>
        <begin position="45"/>
        <end position="88"/>
    </location>
</feature>
<name>A0A0D6DVT2_9LACT</name>
<keyword evidence="1" id="KW-0472">Membrane</keyword>
<dbReference type="SUPFAM" id="SSF54403">
    <property type="entry name" value="Cystatin/monellin"/>
    <property type="match status" value="1"/>
</dbReference>
<accession>A0A0D6DVT2</accession>
<dbReference type="KEGG" id="lpk:LACPI_0651"/>
<dbReference type="InterPro" id="IPR041401">
    <property type="entry name" value="TseB-like_dom"/>
</dbReference>
<dbReference type="Proteomes" id="UP000033166">
    <property type="component" value="Chromosome I"/>
</dbReference>
<dbReference type="STRING" id="1364.LP2241_20264"/>
<gene>
    <name evidence="3" type="ORF">LACPI_0651</name>
</gene>
<protein>
    <recommendedName>
        <fullName evidence="2">Cell wall elongation regulator TseB-like domain-containing protein</fullName>
    </recommendedName>
</protein>
<dbReference type="HOGENOM" id="CLU_147946_0_0_9"/>
<dbReference type="EMBL" id="LN774769">
    <property type="protein sequence ID" value="CEN27851.1"/>
    <property type="molecule type" value="Genomic_DNA"/>
</dbReference>
<evidence type="ECO:0000313" key="4">
    <source>
        <dbReference type="Proteomes" id="UP000033166"/>
    </source>
</evidence>
<reference evidence="4" key="1">
    <citation type="submission" date="2015-01" db="EMBL/GenBank/DDBJ databases">
        <authorList>
            <person name="Andreevskaya M."/>
        </authorList>
    </citation>
    <scope>NUCLEOTIDE SEQUENCE [LARGE SCALE GENOMIC DNA]</scope>
    <source>
        <strain evidence="4">MKFS47</strain>
    </source>
</reference>
<dbReference type="Pfam" id="PF17881">
    <property type="entry name" value="TseB"/>
    <property type="match status" value="1"/>
</dbReference>
<keyword evidence="1" id="KW-1133">Transmembrane helix</keyword>
<keyword evidence="1" id="KW-0812">Transmembrane</keyword>